<feature type="repeat" description="WD" evidence="7">
    <location>
        <begin position="115"/>
        <end position="156"/>
    </location>
</feature>
<evidence type="ECO:0000259" key="8">
    <source>
        <dbReference type="Pfam" id="PF12894"/>
    </source>
</evidence>
<dbReference type="InterPro" id="IPR051179">
    <property type="entry name" value="WD_repeat_multifunction"/>
</dbReference>
<dbReference type="InterPro" id="IPR019775">
    <property type="entry name" value="WD40_repeat_CS"/>
</dbReference>
<comment type="subcellular location">
    <subcellularLocation>
        <location evidence="1">Cytoplasm</location>
    </subcellularLocation>
</comment>
<dbReference type="InterPro" id="IPR001680">
    <property type="entry name" value="WD40_rpt"/>
</dbReference>
<dbReference type="InterPro" id="IPR015943">
    <property type="entry name" value="WD40/YVTN_repeat-like_dom_sf"/>
</dbReference>
<evidence type="ECO:0000313" key="9">
    <source>
        <dbReference type="EMBL" id="KAK7793229.1"/>
    </source>
</evidence>
<comment type="caution">
    <text evidence="9">The sequence shown here is derived from an EMBL/GenBank/DDBJ whole genome shotgun (WGS) entry which is preliminary data.</text>
</comment>
<dbReference type="AlphaFoldDB" id="A0AAN9VDU3"/>
<dbReference type="Pfam" id="PF00400">
    <property type="entry name" value="WD40"/>
    <property type="match status" value="4"/>
</dbReference>
<comment type="function">
    <text evidence="5">Plays a role in angiogenesis and cell migration. In smooth muscle cell migration, may act through the RhoA pathway.</text>
</comment>
<reference evidence="9 10" key="1">
    <citation type="submission" date="2024-03" db="EMBL/GenBank/DDBJ databases">
        <title>The genome assembly and annotation of the cricket Gryllus longicercus Weissman &amp; Gray.</title>
        <authorList>
            <person name="Szrajer S."/>
            <person name="Gray D."/>
            <person name="Ylla G."/>
        </authorList>
    </citation>
    <scope>NUCLEOTIDE SEQUENCE [LARGE SCALE GENOMIC DNA]</scope>
    <source>
        <strain evidence="9">DAG 2021-001</strain>
        <tissue evidence="9">Whole body minus gut</tissue>
    </source>
</reference>
<sequence>MPVKNTPPTSPSHIMDNLDVYEDDVEEIIEENNINDLNPEEVEDLEYNEEDFDDEDDMSTDDPARDDADLIFDNHTGSVFCCDIEPKFGQFAVTGGEDDRAFVWDINSANIILECKGHSDSVIGAEFSHDGTYVATGDMKGTIQVWKMSTKTCVWDTNTDELLWLKWHPAANVLLVGTDLGDVYVYKIPSGEFKILAGHGSKSNCGVVMPDGKRLAVGYNDGTVKVFDIKMTNTLHRLQTGNPDSDACITCMDASSDNNLIITGSLNGEANIITTQNGKIAGTLSTVQTASASTAAASDDDDDESREMNTIESVAFCKDSSLSLAAAGNLNGVLCIWDVSRQVARHSIKQTSGISRLIWDRNPHFLYAGCLDSSVKLYDVRSGEIVREFLGHRRDILDIAISRDGNKLLATSDDKSARVFSTTTVDR</sequence>
<dbReference type="Pfam" id="PF12894">
    <property type="entry name" value="ANAPC4_WD40"/>
    <property type="match status" value="1"/>
</dbReference>
<evidence type="ECO:0000256" key="6">
    <source>
        <dbReference type="ARBA" id="ARBA00072425"/>
    </source>
</evidence>
<dbReference type="PROSITE" id="PS00678">
    <property type="entry name" value="WD_REPEATS_1"/>
    <property type="match status" value="1"/>
</dbReference>
<keyword evidence="10" id="KW-1185">Reference proteome</keyword>
<dbReference type="InterPro" id="IPR011047">
    <property type="entry name" value="Quinoprotein_ADH-like_sf"/>
</dbReference>
<dbReference type="Proteomes" id="UP001378592">
    <property type="component" value="Unassembled WGS sequence"/>
</dbReference>
<dbReference type="PANTHER" id="PTHR19857:SF8">
    <property type="entry name" value="ANGIO-ASSOCIATED MIGRATORY CELL PROTEIN"/>
    <property type="match status" value="1"/>
</dbReference>
<dbReference type="EMBL" id="JAZDUA010000396">
    <property type="protein sequence ID" value="KAK7793229.1"/>
    <property type="molecule type" value="Genomic_DNA"/>
</dbReference>
<evidence type="ECO:0000256" key="4">
    <source>
        <dbReference type="ARBA" id="ARBA00022737"/>
    </source>
</evidence>
<evidence type="ECO:0000256" key="7">
    <source>
        <dbReference type="PROSITE-ProRule" id="PRU00221"/>
    </source>
</evidence>
<organism evidence="9 10">
    <name type="scientific">Gryllus longicercus</name>
    <dbReference type="NCBI Taxonomy" id="2509291"/>
    <lineage>
        <taxon>Eukaryota</taxon>
        <taxon>Metazoa</taxon>
        <taxon>Ecdysozoa</taxon>
        <taxon>Arthropoda</taxon>
        <taxon>Hexapoda</taxon>
        <taxon>Insecta</taxon>
        <taxon>Pterygota</taxon>
        <taxon>Neoptera</taxon>
        <taxon>Polyneoptera</taxon>
        <taxon>Orthoptera</taxon>
        <taxon>Ensifera</taxon>
        <taxon>Gryllidea</taxon>
        <taxon>Grylloidea</taxon>
        <taxon>Gryllidae</taxon>
        <taxon>Gryllinae</taxon>
        <taxon>Gryllus</taxon>
    </lineage>
</organism>
<feature type="repeat" description="WD" evidence="7">
    <location>
        <begin position="196"/>
        <end position="237"/>
    </location>
</feature>
<evidence type="ECO:0000313" key="10">
    <source>
        <dbReference type="Proteomes" id="UP001378592"/>
    </source>
</evidence>
<dbReference type="PROSITE" id="PS50082">
    <property type="entry name" value="WD_REPEATS_2"/>
    <property type="match status" value="4"/>
</dbReference>
<evidence type="ECO:0000256" key="5">
    <source>
        <dbReference type="ARBA" id="ARBA00059273"/>
    </source>
</evidence>
<dbReference type="SMART" id="SM00320">
    <property type="entry name" value="WD40"/>
    <property type="match status" value="8"/>
</dbReference>
<evidence type="ECO:0000256" key="2">
    <source>
        <dbReference type="ARBA" id="ARBA00022490"/>
    </source>
</evidence>
<feature type="repeat" description="WD" evidence="7">
    <location>
        <begin position="72"/>
        <end position="114"/>
    </location>
</feature>
<dbReference type="SUPFAM" id="SSF50998">
    <property type="entry name" value="Quinoprotein alcohol dehydrogenase-like"/>
    <property type="match status" value="1"/>
</dbReference>
<name>A0AAN9VDU3_9ORTH</name>
<dbReference type="PANTHER" id="PTHR19857">
    <property type="entry name" value="MITOCHONDRIAL DIVISION PROTEIN 1-RELATED"/>
    <property type="match status" value="1"/>
</dbReference>
<protein>
    <recommendedName>
        <fullName evidence="6">Angio-associated migratory cell protein</fullName>
    </recommendedName>
</protein>
<dbReference type="GO" id="GO:0005737">
    <property type="term" value="C:cytoplasm"/>
    <property type="evidence" value="ECO:0007669"/>
    <property type="project" value="UniProtKB-SubCell"/>
</dbReference>
<proteinExistence type="predicted"/>
<feature type="repeat" description="WD" evidence="7">
    <location>
        <begin position="389"/>
        <end position="427"/>
    </location>
</feature>
<feature type="domain" description="Anaphase-promoting complex subunit 4-like WD40" evidence="8">
    <location>
        <begin position="210"/>
        <end position="253"/>
    </location>
</feature>
<evidence type="ECO:0000256" key="1">
    <source>
        <dbReference type="ARBA" id="ARBA00004496"/>
    </source>
</evidence>
<dbReference type="CDD" id="cd00200">
    <property type="entry name" value="WD40"/>
    <property type="match status" value="1"/>
</dbReference>
<dbReference type="Gene3D" id="2.130.10.10">
    <property type="entry name" value="YVTN repeat-like/Quinoprotein amine dehydrogenase"/>
    <property type="match status" value="1"/>
</dbReference>
<keyword evidence="2" id="KW-0963">Cytoplasm</keyword>
<evidence type="ECO:0000256" key="3">
    <source>
        <dbReference type="ARBA" id="ARBA00022574"/>
    </source>
</evidence>
<dbReference type="FunFam" id="2.130.10.10:FF:000074">
    <property type="entry name" value="Angio-associated migratory cell protein-like protein"/>
    <property type="match status" value="1"/>
</dbReference>
<keyword evidence="4" id="KW-0677">Repeat</keyword>
<gene>
    <name evidence="9" type="ORF">R5R35_005079</name>
</gene>
<dbReference type="InterPro" id="IPR024977">
    <property type="entry name" value="Apc4-like_WD40_dom"/>
</dbReference>
<dbReference type="PROSITE" id="PS50294">
    <property type="entry name" value="WD_REPEATS_REGION"/>
    <property type="match status" value="3"/>
</dbReference>
<keyword evidence="3 7" id="KW-0853">WD repeat</keyword>
<accession>A0AAN9VDU3</accession>